<gene>
    <name evidence="1" type="ORF">METZ01_LOCUS255185</name>
</gene>
<accession>A0A382IUN8</accession>
<name>A0A382IUN8_9ZZZZ</name>
<dbReference type="AlphaFoldDB" id="A0A382IUN8"/>
<evidence type="ECO:0000313" key="1">
    <source>
        <dbReference type="EMBL" id="SVC02331.1"/>
    </source>
</evidence>
<proteinExistence type="predicted"/>
<protein>
    <submittedName>
        <fullName evidence="1">Uncharacterized protein</fullName>
    </submittedName>
</protein>
<dbReference type="EMBL" id="UINC01069166">
    <property type="protein sequence ID" value="SVC02331.1"/>
    <property type="molecule type" value="Genomic_DNA"/>
</dbReference>
<reference evidence="1" key="1">
    <citation type="submission" date="2018-05" db="EMBL/GenBank/DDBJ databases">
        <authorList>
            <person name="Lanie J.A."/>
            <person name="Ng W.-L."/>
            <person name="Kazmierczak K.M."/>
            <person name="Andrzejewski T.M."/>
            <person name="Davidsen T.M."/>
            <person name="Wayne K.J."/>
            <person name="Tettelin H."/>
            <person name="Glass J.I."/>
            <person name="Rusch D."/>
            <person name="Podicherti R."/>
            <person name="Tsui H.-C.T."/>
            <person name="Winkler M.E."/>
        </authorList>
    </citation>
    <scope>NUCLEOTIDE SEQUENCE</scope>
</reference>
<sequence length="61" mass="6899">MQNAYFARPPILAPPDALAKNQPLMPVESLKIGPGREADVRLLFGLIRGITEHEKNYPTRW</sequence>
<organism evidence="1">
    <name type="scientific">marine metagenome</name>
    <dbReference type="NCBI Taxonomy" id="408172"/>
    <lineage>
        <taxon>unclassified sequences</taxon>
        <taxon>metagenomes</taxon>
        <taxon>ecological metagenomes</taxon>
    </lineage>
</organism>